<evidence type="ECO:0000256" key="9">
    <source>
        <dbReference type="ARBA" id="ARBA00022884"/>
    </source>
</evidence>
<proteinExistence type="inferred from homology"/>
<evidence type="ECO:0000256" key="10">
    <source>
        <dbReference type="ARBA" id="ARBA00030399"/>
    </source>
</evidence>
<dbReference type="InterPro" id="IPR035926">
    <property type="entry name" value="NusB-like_sf"/>
</dbReference>
<dbReference type="FunFam" id="3.40.50.150:FF:000022">
    <property type="entry name" value="Ribosomal RNA small subunit methyltransferase B"/>
    <property type="match status" value="1"/>
</dbReference>
<dbReference type="Gene3D" id="3.30.70.1170">
    <property type="entry name" value="Sun protein, domain 3"/>
    <property type="match status" value="1"/>
</dbReference>
<comment type="function">
    <text evidence="1">Specifically methylates the cytosine at position 967 (m5C967) of 16S rRNA.</text>
</comment>
<evidence type="ECO:0000256" key="8">
    <source>
        <dbReference type="ARBA" id="ARBA00022691"/>
    </source>
</evidence>
<dbReference type="EMBL" id="UHDO01000001">
    <property type="protein sequence ID" value="SUM44432.1"/>
    <property type="molecule type" value="Genomic_DNA"/>
</dbReference>
<feature type="binding site" evidence="13">
    <location>
        <position position="305"/>
    </location>
    <ligand>
        <name>S-adenosyl-L-methionine</name>
        <dbReference type="ChEBI" id="CHEBI:59789"/>
    </ligand>
</feature>
<evidence type="ECO:0000313" key="17">
    <source>
        <dbReference type="Proteomes" id="UP000254047"/>
    </source>
</evidence>
<dbReference type="PANTHER" id="PTHR22807:SF53">
    <property type="entry name" value="RIBOSOMAL RNA SMALL SUBUNIT METHYLTRANSFERASE B-RELATED"/>
    <property type="match status" value="1"/>
</dbReference>
<comment type="catalytic activity">
    <reaction evidence="12">
        <text>cytidine(967) in 16S rRNA + S-adenosyl-L-methionine = 5-methylcytidine(967) in 16S rRNA + S-adenosyl-L-homocysteine + H(+)</text>
        <dbReference type="Rhea" id="RHEA:42748"/>
        <dbReference type="Rhea" id="RHEA-COMP:10219"/>
        <dbReference type="Rhea" id="RHEA-COMP:10220"/>
        <dbReference type="ChEBI" id="CHEBI:15378"/>
        <dbReference type="ChEBI" id="CHEBI:57856"/>
        <dbReference type="ChEBI" id="CHEBI:59789"/>
        <dbReference type="ChEBI" id="CHEBI:74483"/>
        <dbReference type="ChEBI" id="CHEBI:82748"/>
        <dbReference type="EC" id="2.1.1.176"/>
    </reaction>
</comment>
<evidence type="ECO:0000313" key="18">
    <source>
        <dbReference type="Proteomes" id="UP000297598"/>
    </source>
</evidence>
<dbReference type="InterPro" id="IPR054728">
    <property type="entry name" value="RsmB-like_ferredoxin"/>
</dbReference>
<dbReference type="Gene3D" id="3.40.50.150">
    <property type="entry name" value="Vaccinia Virus protein VP39"/>
    <property type="match status" value="1"/>
</dbReference>
<dbReference type="GO" id="GO:0005737">
    <property type="term" value="C:cytoplasm"/>
    <property type="evidence" value="ECO:0007669"/>
    <property type="project" value="UniProtKB-SubCell"/>
</dbReference>
<keyword evidence="6 13" id="KW-0489">Methyltransferase</keyword>
<dbReference type="Gene3D" id="1.10.940.10">
    <property type="entry name" value="NusB-like"/>
    <property type="match status" value="1"/>
</dbReference>
<dbReference type="Pfam" id="PF01029">
    <property type="entry name" value="NusB"/>
    <property type="match status" value="1"/>
</dbReference>
<sequence length="435" mass="49750">MTQTVRELAFQAIQNILNDNAYSNLKINEILSNEEISSIDKPLFTELVYGTIKRKLTLDFYLKPFIKTKVKGWVRQLLWMSLYQYIYLNKVPNHAIINEAVDIAKRRGGPHNGNIVNGILRTIFRSDLPSIDTIKNEKQRMSIQYSVPKWIIEHWITHHGIEQTHKIANAFLEQTANTVRVNTSRISPEKMVVRLKDEGYEVEIDNIIPYCLHLKGKPVVESLAFKEGLISIQDKSSMFVGYFMDVKPNDEILDTCSAPGGKACHMAELLSPNGHVDATDVHKHKIGLIKENIRKLQLKNITTFDHDATTPYKGMYDKILVDAPCSGLGVLRHKPEIKYVQSQQSINDLVELQLEILDNVKGNLKPGGTLIYSTCTIEQLENENVIYTFLKRNKDFEFEPITHPITGEQVKTLQILPQDFDSDGFFITKIKRKES</sequence>
<keyword evidence="18" id="KW-1185">Reference proteome</keyword>
<evidence type="ECO:0000313" key="15">
    <source>
        <dbReference type="EMBL" id="SUM44432.1"/>
    </source>
</evidence>
<feature type="binding site" evidence="13">
    <location>
        <position position="280"/>
    </location>
    <ligand>
        <name>S-adenosyl-L-methionine</name>
        <dbReference type="ChEBI" id="CHEBI:59789"/>
    </ligand>
</feature>
<evidence type="ECO:0000313" key="16">
    <source>
        <dbReference type="EMBL" id="TGE18396.1"/>
    </source>
</evidence>
<name>A0A380G0X3_9STAP</name>
<keyword evidence="9 13" id="KW-0694">RNA-binding</keyword>
<dbReference type="NCBIfam" id="NF011494">
    <property type="entry name" value="PRK14902.1"/>
    <property type="match status" value="1"/>
</dbReference>
<dbReference type="InterPro" id="IPR006027">
    <property type="entry name" value="NusB_RsmB_TIM44"/>
</dbReference>
<evidence type="ECO:0000256" key="12">
    <source>
        <dbReference type="ARBA" id="ARBA00047283"/>
    </source>
</evidence>
<evidence type="ECO:0000259" key="14">
    <source>
        <dbReference type="PROSITE" id="PS51686"/>
    </source>
</evidence>
<keyword evidence="8 13" id="KW-0949">S-adenosyl-L-methionine</keyword>
<gene>
    <name evidence="15" type="primary">rsmB</name>
    <name evidence="16" type="ORF">BJR09_03255</name>
    <name evidence="15" type="ORF">NCTC13830_01834</name>
</gene>
<dbReference type="InterPro" id="IPR049560">
    <property type="entry name" value="MeTrfase_RsmB-F_NOP2_cat"/>
</dbReference>
<dbReference type="PRINTS" id="PR02008">
    <property type="entry name" value="RCMTFAMILY"/>
</dbReference>
<accession>A0A380G0X3</accession>
<dbReference type="InterPro" id="IPR029063">
    <property type="entry name" value="SAM-dependent_MTases_sf"/>
</dbReference>
<feature type="binding site" evidence="13">
    <location>
        <position position="322"/>
    </location>
    <ligand>
        <name>S-adenosyl-L-methionine</name>
        <dbReference type="ChEBI" id="CHEBI:59789"/>
    </ligand>
</feature>
<dbReference type="NCBIfam" id="TIGR00563">
    <property type="entry name" value="rsmB"/>
    <property type="match status" value="1"/>
</dbReference>
<dbReference type="OrthoDB" id="9810297at2"/>
<feature type="binding site" evidence="13">
    <location>
        <begin position="256"/>
        <end position="262"/>
    </location>
    <ligand>
        <name>S-adenosyl-L-methionine</name>
        <dbReference type="ChEBI" id="CHEBI:59789"/>
    </ligand>
</feature>
<evidence type="ECO:0000256" key="3">
    <source>
        <dbReference type="ARBA" id="ARBA00012140"/>
    </source>
</evidence>
<dbReference type="PROSITE" id="PS51686">
    <property type="entry name" value="SAM_MT_RSMB_NOP"/>
    <property type="match status" value="1"/>
</dbReference>
<reference evidence="15 17" key="1">
    <citation type="submission" date="2018-06" db="EMBL/GenBank/DDBJ databases">
        <authorList>
            <consortium name="Pathogen Informatics"/>
            <person name="Doyle S."/>
        </authorList>
    </citation>
    <scope>NUCLEOTIDE SEQUENCE [LARGE SCALE GENOMIC DNA]</scope>
    <source>
        <strain evidence="15 17">NCTC13830</strain>
    </source>
</reference>
<keyword evidence="7 13" id="KW-0808">Transferase</keyword>
<dbReference type="FunFam" id="3.30.70.1170:FF:000003">
    <property type="entry name" value="16S rRNA (Cytosine(967)-C(5))-methyltransferase RsmB"/>
    <property type="match status" value="1"/>
</dbReference>
<dbReference type="Pfam" id="PF22458">
    <property type="entry name" value="RsmF-B_ferredox"/>
    <property type="match status" value="1"/>
</dbReference>
<keyword evidence="5" id="KW-0698">rRNA processing</keyword>
<dbReference type="Pfam" id="PF01189">
    <property type="entry name" value="Methyltr_RsmB-F"/>
    <property type="match status" value="1"/>
</dbReference>
<evidence type="ECO:0000256" key="7">
    <source>
        <dbReference type="ARBA" id="ARBA00022679"/>
    </source>
</evidence>
<evidence type="ECO:0000256" key="5">
    <source>
        <dbReference type="ARBA" id="ARBA00022552"/>
    </source>
</evidence>
<dbReference type="FunFam" id="1.10.940.10:FF:000006">
    <property type="entry name" value="16S rRNA (Cytosine(967)-C(5))-methyltransferase RsmB"/>
    <property type="match status" value="1"/>
</dbReference>
<dbReference type="AlphaFoldDB" id="A0A380G0X3"/>
<evidence type="ECO:0000256" key="6">
    <source>
        <dbReference type="ARBA" id="ARBA00022603"/>
    </source>
</evidence>
<comment type="similarity">
    <text evidence="13">Belongs to the class I-like SAM-binding methyltransferase superfamily. RsmB/NOP family.</text>
</comment>
<evidence type="ECO:0000256" key="1">
    <source>
        <dbReference type="ARBA" id="ARBA00002724"/>
    </source>
</evidence>
<dbReference type="SUPFAM" id="SSF48013">
    <property type="entry name" value="NusB-like"/>
    <property type="match status" value="1"/>
</dbReference>
<evidence type="ECO:0000256" key="2">
    <source>
        <dbReference type="ARBA" id="ARBA00004496"/>
    </source>
</evidence>
<evidence type="ECO:0000256" key="13">
    <source>
        <dbReference type="PROSITE-ProRule" id="PRU01023"/>
    </source>
</evidence>
<keyword evidence="4" id="KW-0963">Cytoplasm</keyword>
<evidence type="ECO:0000256" key="11">
    <source>
        <dbReference type="ARBA" id="ARBA00031088"/>
    </source>
</evidence>
<dbReference type="GO" id="GO:0003723">
    <property type="term" value="F:RNA binding"/>
    <property type="evidence" value="ECO:0007669"/>
    <property type="project" value="UniProtKB-UniRule"/>
</dbReference>
<dbReference type="SUPFAM" id="SSF53335">
    <property type="entry name" value="S-adenosyl-L-methionine-dependent methyltransferases"/>
    <property type="match status" value="1"/>
</dbReference>
<reference evidence="16 18" key="2">
    <citation type="submission" date="2019-04" db="EMBL/GenBank/DDBJ databases">
        <title>Genomic characterization of Staphylococcus petrasii strains.</title>
        <authorList>
            <person name="Vrbovska V."/>
            <person name="Kovarovic V."/>
            <person name="Maslanova I."/>
            <person name="Indrakova A."/>
            <person name="Petras P."/>
            <person name="Sedo O."/>
            <person name="Svec P."/>
            <person name="Fisarova L."/>
            <person name="Sedlacek I."/>
            <person name="Doskar J."/>
            <person name="Pantucek R."/>
        </authorList>
    </citation>
    <scope>NUCLEOTIDE SEQUENCE [LARGE SCALE GENOMIC DNA]</scope>
    <source>
        <strain evidence="16 18">P5404</strain>
    </source>
</reference>
<dbReference type="InterPro" id="IPR004573">
    <property type="entry name" value="rRNA_ssu_MeTfrase_B"/>
</dbReference>
<feature type="domain" description="SAM-dependent MTase RsmB/NOP-type" evidence="14">
    <location>
        <begin position="167"/>
        <end position="433"/>
    </location>
</feature>
<evidence type="ECO:0000256" key="4">
    <source>
        <dbReference type="ARBA" id="ARBA00022490"/>
    </source>
</evidence>
<protein>
    <recommendedName>
        <fullName evidence="3">16S rRNA (cytosine(967)-C(5))-methyltransferase</fullName>
        <ecNumber evidence="3">2.1.1.176</ecNumber>
    </recommendedName>
    <alternativeName>
        <fullName evidence="10">16S rRNA m5C967 methyltransferase</fullName>
    </alternativeName>
    <alternativeName>
        <fullName evidence="11">rRNA (cytosine-C(5)-)-methyltransferase RsmB</fullName>
    </alternativeName>
</protein>
<dbReference type="CDD" id="cd02440">
    <property type="entry name" value="AdoMet_MTases"/>
    <property type="match status" value="1"/>
</dbReference>
<dbReference type="GO" id="GO:0006355">
    <property type="term" value="P:regulation of DNA-templated transcription"/>
    <property type="evidence" value="ECO:0007669"/>
    <property type="project" value="InterPro"/>
</dbReference>
<feature type="active site" description="Nucleophile" evidence="13">
    <location>
        <position position="375"/>
    </location>
</feature>
<dbReference type="RefSeq" id="WP_103297884.1">
    <property type="nucleotide sequence ID" value="NZ_PPQT01000038.1"/>
</dbReference>
<dbReference type="InterPro" id="IPR001678">
    <property type="entry name" value="MeTrfase_RsmB-F_NOP2_dom"/>
</dbReference>
<dbReference type="GO" id="GO:0008649">
    <property type="term" value="F:rRNA methyltransferase activity"/>
    <property type="evidence" value="ECO:0007669"/>
    <property type="project" value="InterPro"/>
</dbReference>
<dbReference type="EMBL" id="SRLS01000004">
    <property type="protein sequence ID" value="TGE18396.1"/>
    <property type="molecule type" value="Genomic_DNA"/>
</dbReference>
<dbReference type="EC" id="2.1.1.176" evidence="3"/>
<organism evidence="15 17">
    <name type="scientific">Staphylococcus petrasii</name>
    <dbReference type="NCBI Taxonomy" id="1276936"/>
    <lineage>
        <taxon>Bacteria</taxon>
        <taxon>Bacillati</taxon>
        <taxon>Bacillota</taxon>
        <taxon>Bacilli</taxon>
        <taxon>Bacillales</taxon>
        <taxon>Staphylococcaceae</taxon>
        <taxon>Staphylococcus</taxon>
    </lineage>
</organism>
<dbReference type="Proteomes" id="UP000254047">
    <property type="component" value="Unassembled WGS sequence"/>
</dbReference>
<dbReference type="PANTHER" id="PTHR22807">
    <property type="entry name" value="NOP2 YEAST -RELATED NOL1/NOP2/FMU SUN DOMAIN-CONTAINING"/>
    <property type="match status" value="1"/>
</dbReference>
<dbReference type="InterPro" id="IPR023267">
    <property type="entry name" value="RCMT"/>
</dbReference>
<comment type="subcellular location">
    <subcellularLocation>
        <location evidence="2">Cytoplasm</location>
    </subcellularLocation>
</comment>
<dbReference type="Proteomes" id="UP000297598">
    <property type="component" value="Unassembled WGS sequence"/>
</dbReference>